<proteinExistence type="predicted"/>
<reference evidence="1 2" key="1">
    <citation type="submission" date="2023-10" db="EMBL/GenBank/DDBJ databases">
        <title>Genomes of two closely related lineages of the louse Polyplax serrata with different host specificities.</title>
        <authorList>
            <person name="Martinu J."/>
            <person name="Tarabai H."/>
            <person name="Stefka J."/>
            <person name="Hypsa V."/>
        </authorList>
    </citation>
    <scope>NUCLEOTIDE SEQUENCE [LARGE SCALE GENOMIC DNA]</scope>
    <source>
        <strain evidence="1">HR10_N</strain>
    </source>
</reference>
<dbReference type="Proteomes" id="UP001372834">
    <property type="component" value="Unassembled WGS sequence"/>
</dbReference>
<organism evidence="1 2">
    <name type="scientific">Polyplax serrata</name>
    <name type="common">Common mouse louse</name>
    <dbReference type="NCBI Taxonomy" id="468196"/>
    <lineage>
        <taxon>Eukaryota</taxon>
        <taxon>Metazoa</taxon>
        <taxon>Ecdysozoa</taxon>
        <taxon>Arthropoda</taxon>
        <taxon>Hexapoda</taxon>
        <taxon>Insecta</taxon>
        <taxon>Pterygota</taxon>
        <taxon>Neoptera</taxon>
        <taxon>Paraneoptera</taxon>
        <taxon>Psocodea</taxon>
        <taxon>Troctomorpha</taxon>
        <taxon>Phthiraptera</taxon>
        <taxon>Anoplura</taxon>
        <taxon>Polyplacidae</taxon>
        <taxon>Polyplax</taxon>
    </lineage>
</organism>
<sequence length="128" mass="14706">MKRVWDMPLNNCWSKRLFNRSESIAKSLFIVDYEDVKFSIAKFSNSSHPIKARDSIVPFLVNAHAPTKAPVLSKLTYCVVVSDIFFAPAHEEWGTNESLLLEKVARPSDRQNLLKAKNFPQMVRKQEP</sequence>
<dbReference type="AlphaFoldDB" id="A0AAN8S297"/>
<name>A0AAN8S297_POLSC</name>
<protein>
    <submittedName>
        <fullName evidence="1">Uncharacterized protein</fullName>
    </submittedName>
</protein>
<accession>A0AAN8S297</accession>
<gene>
    <name evidence="1" type="ORF">RUM43_008179</name>
</gene>
<evidence type="ECO:0000313" key="1">
    <source>
        <dbReference type="EMBL" id="KAK6639903.1"/>
    </source>
</evidence>
<comment type="caution">
    <text evidence="1">The sequence shown here is derived from an EMBL/GenBank/DDBJ whole genome shotgun (WGS) entry which is preliminary data.</text>
</comment>
<evidence type="ECO:0000313" key="2">
    <source>
        <dbReference type="Proteomes" id="UP001372834"/>
    </source>
</evidence>
<dbReference type="EMBL" id="JAWJWE010000003">
    <property type="protein sequence ID" value="KAK6639903.1"/>
    <property type="molecule type" value="Genomic_DNA"/>
</dbReference>